<feature type="compositionally biased region" description="Pro residues" evidence="1">
    <location>
        <begin position="137"/>
        <end position="150"/>
    </location>
</feature>
<gene>
    <name evidence="2" type="ORF">GCM10010315_28980</name>
</gene>
<proteinExistence type="predicted"/>
<dbReference type="Proteomes" id="UP001500886">
    <property type="component" value="Unassembled WGS sequence"/>
</dbReference>
<feature type="region of interest" description="Disordered" evidence="1">
    <location>
        <begin position="132"/>
        <end position="172"/>
    </location>
</feature>
<name>A0ABN3TS35_9ACTN</name>
<comment type="caution">
    <text evidence="2">The sequence shown here is derived from an EMBL/GenBank/DDBJ whole genome shotgun (WGS) entry which is preliminary data.</text>
</comment>
<evidence type="ECO:0000313" key="2">
    <source>
        <dbReference type="EMBL" id="GAA2716911.1"/>
    </source>
</evidence>
<reference evidence="2 3" key="1">
    <citation type="journal article" date="2019" name="Int. J. Syst. Evol. Microbiol.">
        <title>The Global Catalogue of Microorganisms (GCM) 10K type strain sequencing project: providing services to taxonomists for standard genome sequencing and annotation.</title>
        <authorList>
            <consortium name="The Broad Institute Genomics Platform"/>
            <consortium name="The Broad Institute Genome Sequencing Center for Infectious Disease"/>
            <person name="Wu L."/>
            <person name="Ma J."/>
        </authorList>
    </citation>
    <scope>NUCLEOTIDE SEQUENCE [LARGE SCALE GENOMIC DNA]</scope>
    <source>
        <strain evidence="2 3">JCM 4542</strain>
    </source>
</reference>
<feature type="region of interest" description="Disordered" evidence="1">
    <location>
        <begin position="12"/>
        <end position="51"/>
    </location>
</feature>
<sequence>MHDALAVRVVQAGGDLPAPVHGEPHRHRGTAGDRVGQRPSGAQLHDQHGHRHPAHDLVAEVAGLDDVRRARHLDQGLGLPHEARDVLGVRRDLAVQQLDRHVLARPGVLAAVDRPEPPTAEPYVAQLVPIAQQHDNPPYPPYAEPGPRNPPGCWAQSFPGTPRKYTGSHAMA</sequence>
<accession>A0ABN3TS35</accession>
<evidence type="ECO:0000256" key="1">
    <source>
        <dbReference type="SAM" id="MobiDB-lite"/>
    </source>
</evidence>
<evidence type="ECO:0000313" key="3">
    <source>
        <dbReference type="Proteomes" id="UP001500886"/>
    </source>
</evidence>
<organism evidence="2 3">
    <name type="scientific">Streptomyces luteosporeus</name>
    <dbReference type="NCBI Taxonomy" id="173856"/>
    <lineage>
        <taxon>Bacteria</taxon>
        <taxon>Bacillati</taxon>
        <taxon>Actinomycetota</taxon>
        <taxon>Actinomycetes</taxon>
        <taxon>Kitasatosporales</taxon>
        <taxon>Streptomycetaceae</taxon>
        <taxon>Streptomyces</taxon>
    </lineage>
</organism>
<dbReference type="EMBL" id="BAAASL010000009">
    <property type="protein sequence ID" value="GAA2716911.1"/>
    <property type="molecule type" value="Genomic_DNA"/>
</dbReference>
<keyword evidence="3" id="KW-1185">Reference proteome</keyword>
<protein>
    <submittedName>
        <fullName evidence="2">Uncharacterized protein</fullName>
    </submittedName>
</protein>